<reference evidence="2" key="1">
    <citation type="submission" date="2012-11" db="EMBL/GenBank/DDBJ databases">
        <title>Permanent draft genomes of Rhodopirellula europaea strain SH398 and 6C.</title>
        <authorList>
            <person name="Richter M."/>
            <person name="Richter-Heitmann T."/>
            <person name="Frank C."/>
            <person name="Harder J."/>
            <person name="Glockner F.O."/>
        </authorList>
    </citation>
    <scope>NUCLEOTIDE SEQUENCE</scope>
    <source>
        <strain evidence="2">6C</strain>
    </source>
</reference>
<protein>
    <submittedName>
        <fullName evidence="2">Uncharacterized protein</fullName>
    </submittedName>
</protein>
<feature type="region of interest" description="Disordered" evidence="1">
    <location>
        <begin position="1"/>
        <end position="66"/>
    </location>
</feature>
<accession>M2BAC9</accession>
<name>M2BAC9_9BACT</name>
<dbReference type="EMBL" id="ANMO01000030">
    <property type="protein sequence ID" value="EMB18623.1"/>
    <property type="molecule type" value="Genomic_DNA"/>
</dbReference>
<evidence type="ECO:0000313" key="2">
    <source>
        <dbReference type="EMBL" id="EMB18623.1"/>
    </source>
</evidence>
<keyword evidence="3" id="KW-1185">Reference proteome</keyword>
<sequence>MPKETYPTKKPVSSSLPIETERKETPAADRPEPPTVLLPSLQMPKAPFHDIETDGGGSQGRSQTRIGGLPSVVKKWRSIRLGRRKRANCPMTLYLSPHSVKIGGRRKMRGREIQPKKSHTKNFSFFEFDRNFVVRGQIADDWASFASTESGGRRIKNANAARMTCCIGVM</sequence>
<dbReference type="PATRIC" id="fig|1263867.3.peg.665"/>
<dbReference type="AlphaFoldDB" id="M2BAC9"/>
<feature type="compositionally biased region" description="Basic and acidic residues" evidence="1">
    <location>
        <begin position="19"/>
        <end position="32"/>
    </location>
</feature>
<organism evidence="2 3">
    <name type="scientific">Rhodopirellula europaea 6C</name>
    <dbReference type="NCBI Taxonomy" id="1263867"/>
    <lineage>
        <taxon>Bacteria</taxon>
        <taxon>Pseudomonadati</taxon>
        <taxon>Planctomycetota</taxon>
        <taxon>Planctomycetia</taxon>
        <taxon>Pirellulales</taxon>
        <taxon>Pirellulaceae</taxon>
        <taxon>Rhodopirellula</taxon>
    </lineage>
</organism>
<evidence type="ECO:0000313" key="3">
    <source>
        <dbReference type="Proteomes" id="UP000011529"/>
    </source>
</evidence>
<evidence type="ECO:0000256" key="1">
    <source>
        <dbReference type="SAM" id="MobiDB-lite"/>
    </source>
</evidence>
<comment type="caution">
    <text evidence="2">The sequence shown here is derived from an EMBL/GenBank/DDBJ whole genome shotgun (WGS) entry which is preliminary data.</text>
</comment>
<reference evidence="2" key="2">
    <citation type="journal article" date="2013" name="Mar. Genomics">
        <title>Expression of sulfatases in Rhodopirellula baltica and the diversity of sulfatases in the genus Rhodopirellula.</title>
        <authorList>
            <person name="Wegner C.E."/>
            <person name="Richter-Heitmann T."/>
            <person name="Klindworth A."/>
            <person name="Klockow C."/>
            <person name="Richter M."/>
            <person name="Achstetter T."/>
            <person name="Glockner F.O."/>
            <person name="Harder J."/>
        </authorList>
    </citation>
    <scope>NUCLEOTIDE SEQUENCE [LARGE SCALE GENOMIC DNA]</scope>
    <source>
        <strain evidence="2">6C</strain>
    </source>
</reference>
<dbReference type="Proteomes" id="UP000011529">
    <property type="component" value="Unassembled WGS sequence"/>
</dbReference>
<gene>
    <name evidence="2" type="ORF">RE6C_00617</name>
</gene>
<proteinExistence type="predicted"/>